<sequence length="292" mass="32904">MGKPCRIPPCFRLGGLPGGDPLGPPLHLHGGGGWRRDGRTFVGWPISPPGRRRRFPRWAVTRRDEDFMAAAAIAVAWFEESRTDEDVEAGATRLRRDMHAICDSCMPRSGTPSPRRRCVLVVRGDSSSPRDMHPRPRRYTRSRRRRRVDEDTVARLYEAYSEARRLLQRAMKEAKWRAWGELLASLNSDPWRRAYKLVLNKLRPWAPPLTESMDPRFLDEVVGTLFLGVANEGDGSLTEEEEQELQPPEEEPRASAGRWSPGLKVTEEELAGAVGRMGARKAPGPDGVPARL</sequence>
<dbReference type="RefSeq" id="XP_033361703.1">
    <property type="nucleotide sequence ID" value="XM_033505812.1"/>
</dbReference>
<protein>
    <submittedName>
        <fullName evidence="3">Uncharacterized protein LOC117239988</fullName>
    </submittedName>
</protein>
<proteinExistence type="predicted"/>
<name>A0A6J3L7W4_9HYME</name>
<dbReference type="Proteomes" id="UP000504631">
    <property type="component" value="Unplaced"/>
</dbReference>
<evidence type="ECO:0000256" key="1">
    <source>
        <dbReference type="SAM" id="MobiDB-lite"/>
    </source>
</evidence>
<reference evidence="3" key="1">
    <citation type="submission" date="2025-08" db="UniProtKB">
        <authorList>
            <consortium name="RefSeq"/>
        </authorList>
    </citation>
    <scope>IDENTIFICATION</scope>
    <source>
        <tissue evidence="3">Muscle</tissue>
    </source>
</reference>
<evidence type="ECO:0000313" key="2">
    <source>
        <dbReference type="Proteomes" id="UP000504631"/>
    </source>
</evidence>
<evidence type="ECO:0000313" key="3">
    <source>
        <dbReference type="RefSeq" id="XP_033361703.1"/>
    </source>
</evidence>
<feature type="compositionally biased region" description="Acidic residues" evidence="1">
    <location>
        <begin position="237"/>
        <end position="249"/>
    </location>
</feature>
<organism evidence="2 3">
    <name type="scientific">Bombus vosnesenskii</name>
    <dbReference type="NCBI Taxonomy" id="207650"/>
    <lineage>
        <taxon>Eukaryota</taxon>
        <taxon>Metazoa</taxon>
        <taxon>Ecdysozoa</taxon>
        <taxon>Arthropoda</taxon>
        <taxon>Hexapoda</taxon>
        <taxon>Insecta</taxon>
        <taxon>Pterygota</taxon>
        <taxon>Neoptera</taxon>
        <taxon>Endopterygota</taxon>
        <taxon>Hymenoptera</taxon>
        <taxon>Apocrita</taxon>
        <taxon>Aculeata</taxon>
        <taxon>Apoidea</taxon>
        <taxon>Anthophila</taxon>
        <taxon>Apidae</taxon>
        <taxon>Bombus</taxon>
        <taxon>Pyrobombus</taxon>
    </lineage>
</organism>
<feature type="region of interest" description="Disordered" evidence="1">
    <location>
        <begin position="232"/>
        <end position="292"/>
    </location>
</feature>
<dbReference type="GeneID" id="117239988"/>
<feature type="region of interest" description="Disordered" evidence="1">
    <location>
        <begin position="123"/>
        <end position="146"/>
    </location>
</feature>
<keyword evidence="2" id="KW-1185">Reference proteome</keyword>
<dbReference type="AlphaFoldDB" id="A0A6J3L7W4"/>
<dbReference type="KEGG" id="bvk:117239988"/>
<gene>
    <name evidence="3" type="primary">LOC117239988</name>
</gene>
<accession>A0A6J3L7W4</accession>
<feature type="compositionally biased region" description="Basic residues" evidence="1">
    <location>
        <begin position="135"/>
        <end position="146"/>
    </location>
</feature>